<dbReference type="Gene3D" id="3.30.413.10">
    <property type="entry name" value="Sulfite Reductase Hemoprotein, domain 1"/>
    <property type="match status" value="1"/>
</dbReference>
<dbReference type="PANTHER" id="PTHR11493">
    <property type="entry name" value="SULFITE REDUCTASE [NADPH] SUBUNIT BETA-RELATED"/>
    <property type="match status" value="1"/>
</dbReference>
<dbReference type="InterPro" id="IPR045854">
    <property type="entry name" value="NO2/SO3_Rdtase_4Fe4S_sf"/>
</dbReference>
<dbReference type="PANTHER" id="PTHR11493:SF47">
    <property type="entry name" value="SULFITE REDUCTASE [NADPH] SUBUNIT BETA"/>
    <property type="match status" value="1"/>
</dbReference>
<evidence type="ECO:0000256" key="1">
    <source>
        <dbReference type="ARBA" id="ARBA00022485"/>
    </source>
</evidence>
<organism evidence="5 6">
    <name type="scientific">Adhaeribacter terrigena</name>
    <dbReference type="NCBI Taxonomy" id="2793070"/>
    <lineage>
        <taxon>Bacteria</taxon>
        <taxon>Pseudomonadati</taxon>
        <taxon>Bacteroidota</taxon>
        <taxon>Cytophagia</taxon>
        <taxon>Cytophagales</taxon>
        <taxon>Hymenobacteraceae</taxon>
        <taxon>Adhaeribacter</taxon>
    </lineage>
</organism>
<evidence type="ECO:0000313" key="6">
    <source>
        <dbReference type="Proteomes" id="UP000644147"/>
    </source>
</evidence>
<reference evidence="5 6" key="1">
    <citation type="submission" date="2020-12" db="EMBL/GenBank/DDBJ databases">
        <title>Bacterial novel species Adhaeribacter sp. BT258 isolated from soil.</title>
        <authorList>
            <person name="Jung H.-Y."/>
        </authorList>
    </citation>
    <scope>NUCLEOTIDE SEQUENCE [LARGE SCALE GENOMIC DNA]</scope>
    <source>
        <strain evidence="5 6">BT258</strain>
    </source>
</reference>
<gene>
    <name evidence="5" type="ORF">I5M27_11525</name>
</gene>
<comment type="caution">
    <text evidence="5">The sequence shown here is derived from an EMBL/GenBank/DDBJ whole genome shotgun (WGS) entry which is preliminary data.</text>
</comment>
<evidence type="ECO:0000256" key="3">
    <source>
        <dbReference type="ARBA" id="ARBA00023004"/>
    </source>
</evidence>
<keyword evidence="4" id="KW-0411">Iron-sulfur</keyword>
<keyword evidence="1" id="KW-0004">4Fe-4S</keyword>
<sequence length="158" mass="17774">MNTANLTNQTYPQALVSVNSVNSVPKHVECKQHIMVPEVAKTRLFRLQQAPEKPPILDQVIQLLRSHGFSERDFRIGITGFGDVKTHLAEIGLVSTTPGFYNLHVGGNRKGDQLNKIYSINVPENTILDELSELLSFFKIARQTGERFGEFVSRKQLV</sequence>
<dbReference type="EMBL" id="JAEHFX010000005">
    <property type="protein sequence ID" value="MBK0403618.1"/>
    <property type="molecule type" value="Genomic_DNA"/>
</dbReference>
<keyword evidence="2" id="KW-0479">Metal-binding</keyword>
<evidence type="ECO:0000256" key="2">
    <source>
        <dbReference type="ARBA" id="ARBA00022723"/>
    </source>
</evidence>
<keyword evidence="3" id="KW-0408">Iron</keyword>
<name>A0ABS1C2J2_9BACT</name>
<protein>
    <submittedName>
        <fullName evidence="5">Uncharacterized protein</fullName>
    </submittedName>
</protein>
<dbReference type="InterPro" id="IPR045169">
    <property type="entry name" value="NO2/SO3_Rdtase_4Fe4S_prot"/>
</dbReference>
<dbReference type="RefSeq" id="WP_200506363.1">
    <property type="nucleotide sequence ID" value="NZ_JAEHFX010000005.1"/>
</dbReference>
<accession>A0ABS1C2J2</accession>
<dbReference type="Proteomes" id="UP000644147">
    <property type="component" value="Unassembled WGS sequence"/>
</dbReference>
<evidence type="ECO:0000313" key="5">
    <source>
        <dbReference type="EMBL" id="MBK0403618.1"/>
    </source>
</evidence>
<keyword evidence="6" id="KW-1185">Reference proteome</keyword>
<proteinExistence type="predicted"/>
<evidence type="ECO:0000256" key="4">
    <source>
        <dbReference type="ARBA" id="ARBA00023014"/>
    </source>
</evidence>
<dbReference type="SUPFAM" id="SSF56014">
    <property type="entry name" value="Nitrite and sulphite reductase 4Fe-4S domain-like"/>
    <property type="match status" value="1"/>
</dbReference>